<evidence type="ECO:0000313" key="3">
    <source>
        <dbReference type="EMBL" id="OTA35698.1"/>
    </source>
</evidence>
<dbReference type="EMBL" id="MUNK01000041">
    <property type="protein sequence ID" value="OTA35698.1"/>
    <property type="molecule type" value="Genomic_DNA"/>
</dbReference>
<reference evidence="3 4" key="1">
    <citation type="submission" date="2017-01" db="EMBL/GenBank/DDBJ databases">
        <title>The recent genome duplication of the halophilic yeast Hortaea werneckii: insights from long-read sequencing.</title>
        <authorList>
            <person name="Sinha S."/>
            <person name="Flibotte S."/>
            <person name="Neira M."/>
            <person name="Lenassi M."/>
            <person name="Gostincar C."/>
            <person name="Stajich J.E."/>
            <person name="Nislow C.E."/>
        </authorList>
    </citation>
    <scope>NUCLEOTIDE SEQUENCE [LARGE SCALE GENOMIC DNA]</scope>
    <source>
        <strain evidence="3 4">EXF-2000</strain>
    </source>
</reference>
<feature type="region of interest" description="Disordered" evidence="1">
    <location>
        <begin position="310"/>
        <end position="371"/>
    </location>
</feature>
<dbReference type="AlphaFoldDB" id="A0A1Z5TI80"/>
<dbReference type="OrthoDB" id="3045089at2759"/>
<gene>
    <name evidence="3" type="ORF">BTJ68_04976</name>
</gene>
<comment type="caution">
    <text evidence="3">The sequence shown here is derived from an EMBL/GenBank/DDBJ whole genome shotgun (WGS) entry which is preliminary data.</text>
</comment>
<dbReference type="Proteomes" id="UP000194280">
    <property type="component" value="Unassembled WGS sequence"/>
</dbReference>
<sequence>MPPTFTISSGSERVVEVYPERRGNSSAGSASVVSPTSSDSRSFSSASSDSYIQVEPPYGDEDDIDPEDSASRSRQPTSRRRNTEVRPAPPRRQSSRRVVREREDPPRRHRSHTHHSSRPRRTESRRTPSDESSSVASFDDYPYSHHGAPQPPRAYPPPPNSGYRHVPAHSHGGYPPNMTSAPPYNDPFAGHQAMIPVPHQDPFGYQQPNPFGPHAGQGNPFSPMSQGGSSYFSTDPHTAPQMGPPHRPPGPPRPQSFAAPSQYGSEMSMTPYPPPSAHPGMPYNPYQASSMPQHMQGMAPGMPPGMPGGYPGMGVWPPPSHTSSPAPKEDATLAELESLKAMLQKQQEEKENKAKEQAQKAKEEEKSSTVAELESLKQLIAKHEEARLAAEKERLAKAEEEAAAAAAKKAAEAAEIKRKEEIAAASQKAKEDAEKAAEEAAKKAKEEHEQKLAEAKKAQEDAEKKQKELEDEAAKNKPTPDSLKAPIRFKDAVGRKFSFPWHLCKTWKGMEGLIRQAFLHIDLIGEHVHQGHYDLTGPDGEIILPQVWETMIQPAWEITMHMWPMPEPPKSPPKDKLAEDAAAAAAAADPLAGIDFASLGLGDLGGLPTKKASKKGKEGKAKKQKSASPEIVAVPPPPPGHPGNGMPPPPPPMNFPPGMMPDGMGMGMGMPPGIQSVEEKRRSGSKPKSKGLSGWQAWMVGGNVKQHKKK</sequence>
<feature type="compositionally biased region" description="Pro residues" evidence="1">
    <location>
        <begin position="634"/>
        <end position="659"/>
    </location>
</feature>
<feature type="compositionally biased region" description="Basic and acidic residues" evidence="1">
    <location>
        <begin position="346"/>
        <end position="367"/>
    </location>
</feature>
<dbReference type="PANTHER" id="PTHR45725">
    <property type="entry name" value="FORMIN HOMOLOGY 2 FAMILY MEMBER"/>
    <property type="match status" value="1"/>
</dbReference>
<dbReference type="Pfam" id="PF22893">
    <property type="entry name" value="ULD_2"/>
    <property type="match status" value="1"/>
</dbReference>
<feature type="compositionally biased region" description="Basic and acidic residues" evidence="1">
    <location>
        <begin position="427"/>
        <end position="475"/>
    </location>
</feature>
<dbReference type="InParanoid" id="A0A1Z5TI80"/>
<evidence type="ECO:0000259" key="2">
    <source>
        <dbReference type="Pfam" id="PF22893"/>
    </source>
</evidence>
<feature type="compositionally biased region" description="Basic residues" evidence="1">
    <location>
        <begin position="107"/>
        <end position="119"/>
    </location>
</feature>
<feature type="compositionally biased region" description="Basic and acidic residues" evidence="1">
    <location>
        <begin position="120"/>
        <end position="129"/>
    </location>
</feature>
<name>A0A1Z5TI80_HORWE</name>
<feature type="compositionally biased region" description="Pro residues" evidence="1">
    <location>
        <begin position="242"/>
        <end position="254"/>
    </location>
</feature>
<feature type="domain" description="Ubiquitin-like" evidence="2">
    <location>
        <begin position="484"/>
        <end position="566"/>
    </location>
</feature>
<feature type="region of interest" description="Disordered" evidence="1">
    <location>
        <begin position="427"/>
        <end position="486"/>
    </location>
</feature>
<feature type="compositionally biased region" description="Pro residues" evidence="1">
    <location>
        <begin position="149"/>
        <end position="160"/>
    </location>
</feature>
<keyword evidence="4" id="KW-1185">Reference proteome</keyword>
<dbReference type="InterPro" id="IPR054464">
    <property type="entry name" value="ULD_fung"/>
</dbReference>
<feature type="region of interest" description="Disordered" evidence="1">
    <location>
        <begin position="392"/>
        <end position="412"/>
    </location>
</feature>
<dbReference type="PANTHER" id="PTHR45725:SF1">
    <property type="entry name" value="DISHEVELLED ASSOCIATED ACTIVATOR OF MORPHOGENESIS, ISOFORM D"/>
    <property type="match status" value="1"/>
</dbReference>
<proteinExistence type="predicted"/>
<feature type="compositionally biased region" description="Polar residues" evidence="1">
    <location>
        <begin position="258"/>
        <end position="268"/>
    </location>
</feature>
<evidence type="ECO:0000256" key="1">
    <source>
        <dbReference type="SAM" id="MobiDB-lite"/>
    </source>
</evidence>
<organism evidence="3 4">
    <name type="scientific">Hortaea werneckii EXF-2000</name>
    <dbReference type="NCBI Taxonomy" id="1157616"/>
    <lineage>
        <taxon>Eukaryota</taxon>
        <taxon>Fungi</taxon>
        <taxon>Dikarya</taxon>
        <taxon>Ascomycota</taxon>
        <taxon>Pezizomycotina</taxon>
        <taxon>Dothideomycetes</taxon>
        <taxon>Dothideomycetidae</taxon>
        <taxon>Mycosphaerellales</taxon>
        <taxon>Teratosphaeriaceae</taxon>
        <taxon>Hortaea</taxon>
    </lineage>
</organism>
<feature type="region of interest" description="Disordered" evidence="1">
    <location>
        <begin position="19"/>
        <end position="286"/>
    </location>
</feature>
<dbReference type="VEuPathDB" id="FungiDB:BTJ68_04976"/>
<feature type="compositionally biased region" description="Acidic residues" evidence="1">
    <location>
        <begin position="58"/>
        <end position="68"/>
    </location>
</feature>
<feature type="compositionally biased region" description="Low complexity" evidence="1">
    <location>
        <begin position="25"/>
        <end position="50"/>
    </location>
</feature>
<dbReference type="InterPro" id="IPR051425">
    <property type="entry name" value="Formin_Homology"/>
</dbReference>
<protein>
    <recommendedName>
        <fullName evidence="2">Ubiquitin-like domain-containing protein</fullName>
    </recommendedName>
</protein>
<feature type="region of interest" description="Disordered" evidence="1">
    <location>
        <begin position="603"/>
        <end position="710"/>
    </location>
</feature>
<accession>A0A1Z5TI80</accession>
<evidence type="ECO:0000313" key="4">
    <source>
        <dbReference type="Proteomes" id="UP000194280"/>
    </source>
</evidence>
<feature type="compositionally biased region" description="Polar residues" evidence="1">
    <location>
        <begin position="219"/>
        <end position="236"/>
    </location>
</feature>